<sequence length="71" mass="7787">MTQLRPDHEPGERYVVLRVISAIFIGVGAILLVAGTLLLTFGLYSYLASRGPRHRVVESHSPLNLLASSRT</sequence>
<evidence type="ECO:0000256" key="1">
    <source>
        <dbReference type="SAM" id="Phobius"/>
    </source>
</evidence>
<keyword evidence="1" id="KW-0812">Transmembrane</keyword>
<dbReference type="STRING" id="886293.Sinac_0979"/>
<keyword evidence="1" id="KW-0472">Membrane</keyword>
<protein>
    <submittedName>
        <fullName evidence="2">Uncharacterized protein</fullName>
    </submittedName>
</protein>
<organism evidence="2 3">
    <name type="scientific">Singulisphaera acidiphila (strain ATCC BAA-1392 / DSM 18658 / VKM B-2454 / MOB10)</name>
    <dbReference type="NCBI Taxonomy" id="886293"/>
    <lineage>
        <taxon>Bacteria</taxon>
        <taxon>Pseudomonadati</taxon>
        <taxon>Planctomycetota</taxon>
        <taxon>Planctomycetia</taxon>
        <taxon>Isosphaerales</taxon>
        <taxon>Isosphaeraceae</taxon>
        <taxon>Singulisphaera</taxon>
    </lineage>
</organism>
<proteinExistence type="predicted"/>
<keyword evidence="1" id="KW-1133">Transmembrane helix</keyword>
<accession>L0D841</accession>
<dbReference type="KEGG" id="saci:Sinac_0979"/>
<gene>
    <name evidence="2" type="ordered locus">Sinac_0979</name>
</gene>
<evidence type="ECO:0000313" key="3">
    <source>
        <dbReference type="Proteomes" id="UP000010798"/>
    </source>
</evidence>
<evidence type="ECO:0000313" key="2">
    <source>
        <dbReference type="EMBL" id="AGA25382.1"/>
    </source>
</evidence>
<dbReference type="HOGENOM" id="CLU_2737854_0_0_0"/>
<reference evidence="2 3" key="1">
    <citation type="submission" date="2012-02" db="EMBL/GenBank/DDBJ databases">
        <title>Complete sequence of chromosome of Singulisphaera acidiphila DSM 18658.</title>
        <authorList>
            <consortium name="US DOE Joint Genome Institute (JGI-PGF)"/>
            <person name="Lucas S."/>
            <person name="Copeland A."/>
            <person name="Lapidus A."/>
            <person name="Glavina del Rio T."/>
            <person name="Dalin E."/>
            <person name="Tice H."/>
            <person name="Bruce D."/>
            <person name="Goodwin L."/>
            <person name="Pitluck S."/>
            <person name="Peters L."/>
            <person name="Ovchinnikova G."/>
            <person name="Chertkov O."/>
            <person name="Kyrpides N."/>
            <person name="Mavromatis K."/>
            <person name="Ivanova N."/>
            <person name="Brettin T."/>
            <person name="Detter J.C."/>
            <person name="Han C."/>
            <person name="Larimer F."/>
            <person name="Land M."/>
            <person name="Hauser L."/>
            <person name="Markowitz V."/>
            <person name="Cheng J.-F."/>
            <person name="Hugenholtz P."/>
            <person name="Woyke T."/>
            <person name="Wu D."/>
            <person name="Tindall B."/>
            <person name="Pomrenke H."/>
            <person name="Brambilla E."/>
            <person name="Klenk H.-P."/>
            <person name="Eisen J.A."/>
        </authorList>
    </citation>
    <scope>NUCLEOTIDE SEQUENCE [LARGE SCALE GENOMIC DNA]</scope>
    <source>
        <strain evidence="3">ATCC BAA-1392 / DSM 18658 / VKM B-2454 / MOB10</strain>
    </source>
</reference>
<feature type="transmembrane region" description="Helical" evidence="1">
    <location>
        <begin position="20"/>
        <end position="47"/>
    </location>
</feature>
<name>L0D841_SINAD</name>
<dbReference type="EMBL" id="CP003364">
    <property type="protein sequence ID" value="AGA25382.1"/>
    <property type="molecule type" value="Genomic_DNA"/>
</dbReference>
<dbReference type="AlphaFoldDB" id="L0D841"/>
<dbReference type="RefSeq" id="WP_015244559.1">
    <property type="nucleotide sequence ID" value="NC_019892.1"/>
</dbReference>
<dbReference type="Proteomes" id="UP000010798">
    <property type="component" value="Chromosome"/>
</dbReference>
<keyword evidence="3" id="KW-1185">Reference proteome</keyword>